<evidence type="ECO:0000256" key="1">
    <source>
        <dbReference type="ARBA" id="ARBA00022574"/>
    </source>
</evidence>
<keyword evidence="4" id="KW-1185">Reference proteome</keyword>
<proteinExistence type="predicted"/>
<evidence type="ECO:0000256" key="2">
    <source>
        <dbReference type="ARBA" id="ARBA00022737"/>
    </source>
</evidence>
<evidence type="ECO:0000313" key="3">
    <source>
        <dbReference type="EMBL" id="KAL1196660.1"/>
    </source>
</evidence>
<sequence>MAPLGVSMKRLEQLSFKLIIPTGEDTDAVNSRSKVVEKLRKLLPPEVMIPERRLEYLLEDILDRQLMICKFHNVPDSDLSLCCDHHCRRDKIPSVNPTDIGGT</sequence>
<accession>A0ABD1AAA7</accession>
<dbReference type="PANTHER" id="PTHR22838:SF6">
    <property type="entry name" value="WD REPEAT-CONTAINING PROTEIN 26 HOMOLOG"/>
    <property type="match status" value="1"/>
</dbReference>
<dbReference type="EMBL" id="JBANAX010000699">
    <property type="protein sequence ID" value="KAL1196660.1"/>
    <property type="molecule type" value="Genomic_DNA"/>
</dbReference>
<dbReference type="InterPro" id="IPR051350">
    <property type="entry name" value="WD_repeat-ST_regulator"/>
</dbReference>
<name>A0ABD1AAA7_CARAN</name>
<evidence type="ECO:0000313" key="4">
    <source>
        <dbReference type="Proteomes" id="UP001558713"/>
    </source>
</evidence>
<protein>
    <submittedName>
        <fullName evidence="3">WD repeat-containing protein 26</fullName>
    </submittedName>
</protein>
<keyword evidence="2" id="KW-0677">Repeat</keyword>
<organism evidence="3 4">
    <name type="scientific">Cardamine amara subsp. amara</name>
    <dbReference type="NCBI Taxonomy" id="228776"/>
    <lineage>
        <taxon>Eukaryota</taxon>
        <taxon>Viridiplantae</taxon>
        <taxon>Streptophyta</taxon>
        <taxon>Embryophyta</taxon>
        <taxon>Tracheophyta</taxon>
        <taxon>Spermatophyta</taxon>
        <taxon>Magnoliopsida</taxon>
        <taxon>eudicotyledons</taxon>
        <taxon>Gunneridae</taxon>
        <taxon>Pentapetalae</taxon>
        <taxon>rosids</taxon>
        <taxon>malvids</taxon>
        <taxon>Brassicales</taxon>
        <taxon>Brassicaceae</taxon>
        <taxon>Cardamineae</taxon>
        <taxon>Cardamine</taxon>
    </lineage>
</organism>
<gene>
    <name evidence="3" type="ORF">V5N11_022399</name>
</gene>
<dbReference type="PANTHER" id="PTHR22838">
    <property type="entry name" value="WD REPEAT PROTEIN 26-RELATED"/>
    <property type="match status" value="1"/>
</dbReference>
<comment type="caution">
    <text evidence="3">The sequence shown here is derived from an EMBL/GenBank/DDBJ whole genome shotgun (WGS) entry which is preliminary data.</text>
</comment>
<dbReference type="AlphaFoldDB" id="A0ABD1AAA7"/>
<keyword evidence="1" id="KW-0853">WD repeat</keyword>
<reference evidence="3 4" key="1">
    <citation type="submission" date="2024-04" db="EMBL/GenBank/DDBJ databases">
        <title>Genome assembly C_amara_ONT_v2.</title>
        <authorList>
            <person name="Yant L."/>
            <person name="Moore C."/>
            <person name="Slenker M."/>
        </authorList>
    </citation>
    <scope>NUCLEOTIDE SEQUENCE [LARGE SCALE GENOMIC DNA]</scope>
    <source>
        <tissue evidence="3">Leaf</tissue>
    </source>
</reference>
<dbReference type="Proteomes" id="UP001558713">
    <property type="component" value="Unassembled WGS sequence"/>
</dbReference>